<gene>
    <name evidence="8" type="ORF">ABRY94_09815</name>
    <name evidence="6" type="ORF">ABRY99_09775</name>
    <name evidence="7" type="ORF">ABRZ04_08625</name>
</gene>
<accession>A0AB39CGZ0</accession>
<dbReference type="SUPFAM" id="SSF103473">
    <property type="entry name" value="MFS general substrate transporter"/>
    <property type="match status" value="1"/>
</dbReference>
<dbReference type="AlphaFoldDB" id="A0AB39CGZ0"/>
<feature type="domain" description="Major facilitator superfamily (MFS) profile" evidence="5">
    <location>
        <begin position="12"/>
        <end position="398"/>
    </location>
</feature>
<keyword evidence="1 4" id="KW-0812">Transmembrane</keyword>
<dbReference type="RefSeq" id="WP_368639241.1">
    <property type="nucleotide sequence ID" value="NZ_CP158252.1"/>
</dbReference>
<name>A0AB39CGZ0_9BURK</name>
<feature type="transmembrane region" description="Helical" evidence="4">
    <location>
        <begin position="12"/>
        <end position="31"/>
    </location>
</feature>
<evidence type="ECO:0000256" key="1">
    <source>
        <dbReference type="ARBA" id="ARBA00022692"/>
    </source>
</evidence>
<proteinExistence type="predicted"/>
<evidence type="ECO:0000256" key="3">
    <source>
        <dbReference type="ARBA" id="ARBA00023136"/>
    </source>
</evidence>
<keyword evidence="2 4" id="KW-1133">Transmembrane helix</keyword>
<dbReference type="Pfam" id="PF07690">
    <property type="entry name" value="MFS_1"/>
    <property type="match status" value="1"/>
</dbReference>
<dbReference type="PANTHER" id="PTHR11360:SF284">
    <property type="entry name" value="EG:103B4.3 PROTEIN-RELATED"/>
    <property type="match status" value="1"/>
</dbReference>
<dbReference type="PROSITE" id="PS50850">
    <property type="entry name" value="MFS"/>
    <property type="match status" value="1"/>
</dbReference>
<feature type="transmembrane region" description="Helical" evidence="4">
    <location>
        <begin position="80"/>
        <end position="97"/>
    </location>
</feature>
<evidence type="ECO:0000313" key="7">
    <source>
        <dbReference type="EMBL" id="XDJ46411.1"/>
    </source>
</evidence>
<feature type="transmembrane region" description="Helical" evidence="4">
    <location>
        <begin position="103"/>
        <end position="128"/>
    </location>
</feature>
<dbReference type="InterPro" id="IPR011701">
    <property type="entry name" value="MFS"/>
</dbReference>
<reference evidence="6" key="1">
    <citation type="submission" date="2024-05" db="EMBL/GenBank/DDBJ databases">
        <authorList>
            <person name="Luo Y.-C."/>
            <person name="Nicholds J."/>
            <person name="Mortimer T."/>
            <person name="Maboni G."/>
        </authorList>
    </citation>
    <scope>NUCLEOTIDE SEQUENCE</scope>
    <source>
        <strain evidence="8">144863</strain>
        <strain evidence="7">151836</strain>
        <strain evidence="6">153920</strain>
    </source>
</reference>
<feature type="transmembrane region" description="Helical" evidence="4">
    <location>
        <begin position="172"/>
        <end position="190"/>
    </location>
</feature>
<feature type="transmembrane region" description="Helical" evidence="4">
    <location>
        <begin position="220"/>
        <end position="243"/>
    </location>
</feature>
<feature type="transmembrane region" description="Helical" evidence="4">
    <location>
        <begin position="51"/>
        <end position="73"/>
    </location>
</feature>
<evidence type="ECO:0000256" key="2">
    <source>
        <dbReference type="ARBA" id="ARBA00022989"/>
    </source>
</evidence>
<evidence type="ECO:0000256" key="4">
    <source>
        <dbReference type="SAM" id="Phobius"/>
    </source>
</evidence>
<organism evidence="6">
    <name type="scientific">Castellaniella ginsengisoli</name>
    <dbReference type="NCBI Taxonomy" id="546114"/>
    <lineage>
        <taxon>Bacteria</taxon>
        <taxon>Pseudomonadati</taxon>
        <taxon>Pseudomonadota</taxon>
        <taxon>Betaproteobacteria</taxon>
        <taxon>Burkholderiales</taxon>
        <taxon>Alcaligenaceae</taxon>
        <taxon>Castellaniella</taxon>
    </lineage>
</organism>
<dbReference type="InterPro" id="IPR050327">
    <property type="entry name" value="Proton-linked_MCT"/>
</dbReference>
<dbReference type="Gene3D" id="1.20.1250.20">
    <property type="entry name" value="MFS general substrate transporter like domains"/>
    <property type="match status" value="1"/>
</dbReference>
<evidence type="ECO:0000259" key="5">
    <source>
        <dbReference type="PROSITE" id="PS50850"/>
    </source>
</evidence>
<dbReference type="InterPro" id="IPR036259">
    <property type="entry name" value="MFS_trans_sf"/>
</dbReference>
<feature type="transmembrane region" description="Helical" evidence="4">
    <location>
        <begin position="375"/>
        <end position="394"/>
    </location>
</feature>
<dbReference type="InterPro" id="IPR020846">
    <property type="entry name" value="MFS_dom"/>
</dbReference>
<dbReference type="GO" id="GO:0022857">
    <property type="term" value="F:transmembrane transporter activity"/>
    <property type="evidence" value="ECO:0007669"/>
    <property type="project" value="InterPro"/>
</dbReference>
<evidence type="ECO:0000313" key="6">
    <source>
        <dbReference type="EMBL" id="XDJ41238.1"/>
    </source>
</evidence>
<protein>
    <submittedName>
        <fullName evidence="6">MFS transporter</fullName>
    </submittedName>
</protein>
<dbReference type="PANTHER" id="PTHR11360">
    <property type="entry name" value="MONOCARBOXYLATE TRANSPORTER"/>
    <property type="match status" value="1"/>
</dbReference>
<feature type="transmembrane region" description="Helical" evidence="4">
    <location>
        <begin position="140"/>
        <end position="160"/>
    </location>
</feature>
<dbReference type="EMBL" id="CP158262">
    <property type="protein sequence ID" value="XDJ68389.1"/>
    <property type="molecule type" value="Genomic_DNA"/>
</dbReference>
<sequence>MKTDLFPAPFSRWLIVMAGGILMGLSLGVRHTQGLFMQPVTSSHGWPLETFGLALALQNLVWGLAQPVTGLVADRFGSGRVLLFGTLAYGLGLYLMAQAQGPAGFVAGNGVLIGIALSGTAFGTVYGALSRIFEPQRRSWALAVAGAIGGLGQFCLVPFVQHLLVRVGWQDAAMVLGLLIVASLPLSALLRARPREKTAGLPDHRPVGASIRDAVRHRGFWLLNLGFLACGFQLAFIAAYLPAYLLDRGLSLEQAGTALALIALANIFGTYACSRSVGLWRIKHLLAGLYAIRVAAMVLFLSMPVTAAGTYAFALVMGFLWLGTAPMTNELVLRLFGLRYIATLFGIVFLGHQVGGFFGVWLGAWVYDRTQSYELLWVGAIAIGVVATVAHCLIDDAPWAASAAPDLRVVRS</sequence>
<evidence type="ECO:0000313" key="8">
    <source>
        <dbReference type="EMBL" id="XDJ68389.1"/>
    </source>
</evidence>
<keyword evidence="3 4" id="KW-0472">Membrane</keyword>
<dbReference type="EMBL" id="CP158252">
    <property type="protein sequence ID" value="XDJ41238.1"/>
    <property type="molecule type" value="Genomic_DNA"/>
</dbReference>
<feature type="transmembrane region" description="Helical" evidence="4">
    <location>
        <begin position="255"/>
        <end position="273"/>
    </location>
</feature>
<dbReference type="CDD" id="cd17355">
    <property type="entry name" value="MFS_YcxA_like"/>
    <property type="match status" value="1"/>
</dbReference>
<feature type="transmembrane region" description="Helical" evidence="4">
    <location>
        <begin position="340"/>
        <end position="363"/>
    </location>
</feature>
<dbReference type="EMBL" id="CP158254">
    <property type="protein sequence ID" value="XDJ46411.1"/>
    <property type="molecule type" value="Genomic_DNA"/>
</dbReference>